<dbReference type="Gene3D" id="1.10.10.60">
    <property type="entry name" value="Homeodomain-like"/>
    <property type="match status" value="1"/>
</dbReference>
<sequence>MNEARTDTDDPKAAAILDAAFRSFAAYGFRRTSMEDIARGAGMSRPALYLHFANKEAILRALVSAHHDRAVAGVSAALAQGGTPEEALTRAFLTQTGERVETMLNSPHGPELLETSGVVSADISREGVARMVAVYADWLEAGETDGSLRLAAPARLVAETIVGALQGIKAPPYDGYVARIRALAQVIGRGLAP</sequence>
<evidence type="ECO:0000256" key="1">
    <source>
        <dbReference type="ARBA" id="ARBA00023015"/>
    </source>
</evidence>
<dbReference type="InterPro" id="IPR009057">
    <property type="entry name" value="Homeodomain-like_sf"/>
</dbReference>
<keyword evidence="3" id="KW-0804">Transcription</keyword>
<dbReference type="PROSITE" id="PS50977">
    <property type="entry name" value="HTH_TETR_2"/>
    <property type="match status" value="1"/>
</dbReference>
<dbReference type="OrthoDB" id="9802802at2"/>
<protein>
    <submittedName>
        <fullName evidence="6">Transcriptional regulator, TetR family</fullName>
    </submittedName>
</protein>
<dbReference type="eggNOG" id="COG1309">
    <property type="taxonomic scope" value="Bacteria"/>
</dbReference>
<dbReference type="PANTHER" id="PTHR30055:SF234">
    <property type="entry name" value="HTH-TYPE TRANSCRIPTIONAL REGULATOR BETI"/>
    <property type="match status" value="1"/>
</dbReference>
<accession>S9QJ11</accession>
<evidence type="ECO:0000313" key="6">
    <source>
        <dbReference type="EMBL" id="EPX81441.1"/>
    </source>
</evidence>
<dbReference type="InterPro" id="IPR001647">
    <property type="entry name" value="HTH_TetR"/>
</dbReference>
<dbReference type="Pfam" id="PF00440">
    <property type="entry name" value="TetR_N"/>
    <property type="match status" value="1"/>
</dbReference>
<feature type="domain" description="HTH tetR-type" evidence="5">
    <location>
        <begin position="10"/>
        <end position="70"/>
    </location>
</feature>
<dbReference type="HOGENOM" id="CLU_069356_36_0_5"/>
<dbReference type="InterPro" id="IPR050109">
    <property type="entry name" value="HTH-type_TetR-like_transc_reg"/>
</dbReference>
<dbReference type="AlphaFoldDB" id="S9QJ11"/>
<dbReference type="PANTHER" id="PTHR30055">
    <property type="entry name" value="HTH-TYPE TRANSCRIPTIONAL REGULATOR RUTR"/>
    <property type="match status" value="1"/>
</dbReference>
<dbReference type="EMBL" id="APVH01000031">
    <property type="protein sequence ID" value="EPX81441.1"/>
    <property type="molecule type" value="Genomic_DNA"/>
</dbReference>
<proteinExistence type="predicted"/>
<dbReference type="Proteomes" id="UP000015347">
    <property type="component" value="Unassembled WGS sequence"/>
</dbReference>
<organism evidence="6 7">
    <name type="scientific">Salipiger mucosus DSM 16094</name>
    <dbReference type="NCBI Taxonomy" id="1123237"/>
    <lineage>
        <taxon>Bacteria</taxon>
        <taxon>Pseudomonadati</taxon>
        <taxon>Pseudomonadota</taxon>
        <taxon>Alphaproteobacteria</taxon>
        <taxon>Rhodobacterales</taxon>
        <taxon>Roseobacteraceae</taxon>
        <taxon>Salipiger</taxon>
    </lineage>
</organism>
<feature type="DNA-binding region" description="H-T-H motif" evidence="4">
    <location>
        <begin position="33"/>
        <end position="52"/>
    </location>
</feature>
<dbReference type="FunFam" id="1.10.10.60:FF:000141">
    <property type="entry name" value="TetR family transcriptional regulator"/>
    <property type="match status" value="1"/>
</dbReference>
<keyword evidence="7" id="KW-1185">Reference proteome</keyword>
<dbReference type="STRING" id="1123237.Salmuc_05107"/>
<evidence type="ECO:0000256" key="3">
    <source>
        <dbReference type="ARBA" id="ARBA00023163"/>
    </source>
</evidence>
<dbReference type="Gene3D" id="1.10.357.10">
    <property type="entry name" value="Tetracycline Repressor, domain 2"/>
    <property type="match status" value="1"/>
</dbReference>
<gene>
    <name evidence="6" type="ORF">Salmuc_05107</name>
</gene>
<evidence type="ECO:0000256" key="4">
    <source>
        <dbReference type="PROSITE-ProRule" id="PRU00335"/>
    </source>
</evidence>
<dbReference type="SUPFAM" id="SSF46689">
    <property type="entry name" value="Homeodomain-like"/>
    <property type="match status" value="1"/>
</dbReference>
<name>S9QJ11_9RHOB</name>
<dbReference type="RefSeq" id="WP_020042265.1">
    <property type="nucleotide sequence ID" value="NZ_KE557277.1"/>
</dbReference>
<comment type="caution">
    <text evidence="6">The sequence shown here is derived from an EMBL/GenBank/DDBJ whole genome shotgun (WGS) entry which is preliminary data.</text>
</comment>
<evidence type="ECO:0000256" key="2">
    <source>
        <dbReference type="ARBA" id="ARBA00023125"/>
    </source>
</evidence>
<keyword evidence="2 4" id="KW-0238">DNA-binding</keyword>
<reference evidence="7" key="1">
    <citation type="journal article" date="2014" name="Stand. Genomic Sci.">
        <title>Genome sequence of the exopolysaccharide-producing Salipiger mucosus type strain (DSM 16094(T)), a moderately halophilic member of the Roseobacter clade.</title>
        <authorList>
            <person name="Riedel T."/>
            <person name="Spring S."/>
            <person name="Fiebig A."/>
            <person name="Petersen J."/>
            <person name="Kyrpides N.C."/>
            <person name="Goker M."/>
            <person name="Klenk H.P."/>
        </authorList>
    </citation>
    <scope>NUCLEOTIDE SEQUENCE [LARGE SCALE GENOMIC DNA]</scope>
    <source>
        <strain evidence="7">DSM 16094</strain>
    </source>
</reference>
<evidence type="ECO:0000259" key="5">
    <source>
        <dbReference type="PROSITE" id="PS50977"/>
    </source>
</evidence>
<dbReference type="GO" id="GO:0003700">
    <property type="term" value="F:DNA-binding transcription factor activity"/>
    <property type="evidence" value="ECO:0007669"/>
    <property type="project" value="TreeGrafter"/>
</dbReference>
<evidence type="ECO:0000313" key="7">
    <source>
        <dbReference type="Proteomes" id="UP000015347"/>
    </source>
</evidence>
<dbReference type="PRINTS" id="PR00455">
    <property type="entry name" value="HTHTETR"/>
</dbReference>
<keyword evidence="1" id="KW-0805">Transcription regulation</keyword>
<dbReference type="GO" id="GO:0000976">
    <property type="term" value="F:transcription cis-regulatory region binding"/>
    <property type="evidence" value="ECO:0007669"/>
    <property type="project" value="TreeGrafter"/>
</dbReference>